<evidence type="ECO:0000313" key="3">
    <source>
        <dbReference type="EMBL" id="ABD11581.1"/>
    </source>
</evidence>
<reference evidence="3 4" key="1">
    <citation type="journal article" date="2007" name="Genome Res.">
        <title>Genome characteristics of facultatively symbiotic Frankia sp. strains reflect host range and host plant biogeography.</title>
        <authorList>
            <person name="Normand P."/>
            <person name="Lapierre P."/>
            <person name="Tisa L.S."/>
            <person name="Gogarten J.P."/>
            <person name="Alloisio N."/>
            <person name="Bagnarol E."/>
            <person name="Bassi C.A."/>
            <person name="Berry A.M."/>
            <person name="Bickhart D.M."/>
            <person name="Choisne N."/>
            <person name="Couloux A."/>
            <person name="Cournoyer B."/>
            <person name="Cruveiller S."/>
            <person name="Daubin V."/>
            <person name="Demange N."/>
            <person name="Francino M.P."/>
            <person name="Goltsman E."/>
            <person name="Huang Y."/>
            <person name="Kopp O.R."/>
            <person name="Labarre L."/>
            <person name="Lapidus A."/>
            <person name="Lavire C."/>
            <person name="Marechal J."/>
            <person name="Martinez M."/>
            <person name="Mastronunzio J.E."/>
            <person name="Mullin B.C."/>
            <person name="Niemann J."/>
            <person name="Pujic P."/>
            <person name="Rawnsley T."/>
            <person name="Rouy Z."/>
            <person name="Schenowitz C."/>
            <person name="Sellstedt A."/>
            <person name="Tavares F."/>
            <person name="Tomkins J.P."/>
            <person name="Vallenet D."/>
            <person name="Valverde C."/>
            <person name="Wall L.G."/>
            <person name="Wang Y."/>
            <person name="Medigue C."/>
            <person name="Benson D.R."/>
        </authorList>
    </citation>
    <scope>NUCLEOTIDE SEQUENCE [LARGE SCALE GENOMIC DNA]</scope>
    <source>
        <strain evidence="4">DSM 45818 / CECT 9043 / CcI3</strain>
    </source>
</reference>
<keyword evidence="2" id="KW-0812">Transmembrane</keyword>
<gene>
    <name evidence="3" type="ordered locus">Francci3_2212</name>
</gene>
<dbReference type="KEGG" id="fra:Francci3_2212"/>
<evidence type="ECO:0000256" key="2">
    <source>
        <dbReference type="SAM" id="Phobius"/>
    </source>
</evidence>
<dbReference type="EMBL" id="CP000249">
    <property type="protein sequence ID" value="ABD11581.1"/>
    <property type="molecule type" value="Genomic_DNA"/>
</dbReference>
<dbReference type="Proteomes" id="UP000001937">
    <property type="component" value="Chromosome"/>
</dbReference>
<dbReference type="SUPFAM" id="SSF53474">
    <property type="entry name" value="alpha/beta-Hydrolases"/>
    <property type="match status" value="1"/>
</dbReference>
<dbReference type="STRING" id="106370.Francci3_2212"/>
<dbReference type="AlphaFoldDB" id="Q2JAW1"/>
<proteinExistence type="predicted"/>
<dbReference type="GO" id="GO:0016042">
    <property type="term" value="P:lipid catabolic process"/>
    <property type="evidence" value="ECO:0007669"/>
    <property type="project" value="InterPro"/>
</dbReference>
<sequence>MRETGHARETGHVQEEGQEGGHAPRRRHARLVGHGQQDIVRRGRRSRRRRTVIGLVLAATTAATAAATTSALIDPAAATGPTAAWHHTSSYRGDVVSVKRLRVLSAEYVRAVLASTGFDADPEVIRSGVRTYRVVYYTIDPRGRRTTASGLVALPRTEDRWLQVVSYAHGTEINRADAPSTATDLEANSWGQAPALTYAAAGFAAVAPDYLGYGVGPGDHPWLDVPSETSASLDLLRAARTVAAREGRKFKRDVLVTGFSQGASAATGLGKALWAGADPSFRLGALAPVSGAYDLRSVELPAWLNGQVAWPFGVGYTAFFLVSWNRLYHLYRSPAEVFQDPKVATLFDGKHTGEQILAGLPATTGKLLTPHGFDLLRNPWDGLAVGLWAADHTCSNWNPRAPVRLFVGGADHQVPRANSEHCQAAFLARGADAPIINLGPNVGHLDSNKAGTAAVVRWFRQQVQQ</sequence>
<keyword evidence="4" id="KW-1185">Reference proteome</keyword>
<keyword evidence="2" id="KW-1133">Transmembrane helix</keyword>
<dbReference type="GO" id="GO:0004806">
    <property type="term" value="F:triacylglycerol lipase activity"/>
    <property type="evidence" value="ECO:0007669"/>
    <property type="project" value="InterPro"/>
</dbReference>
<feature type="compositionally biased region" description="Basic and acidic residues" evidence="1">
    <location>
        <begin position="1"/>
        <end position="15"/>
    </location>
</feature>
<dbReference type="PIRSF" id="PIRSF029171">
    <property type="entry name" value="Esterase_LipA"/>
    <property type="match status" value="1"/>
</dbReference>
<feature type="region of interest" description="Disordered" evidence="1">
    <location>
        <begin position="1"/>
        <end position="46"/>
    </location>
</feature>
<evidence type="ECO:0000313" key="4">
    <source>
        <dbReference type="Proteomes" id="UP000001937"/>
    </source>
</evidence>
<accession>Q2JAW1</accession>
<organism evidence="3 4">
    <name type="scientific">Frankia casuarinae (strain DSM 45818 / CECT 9043 / HFP020203 / CcI3)</name>
    <dbReference type="NCBI Taxonomy" id="106370"/>
    <lineage>
        <taxon>Bacteria</taxon>
        <taxon>Bacillati</taxon>
        <taxon>Actinomycetota</taxon>
        <taxon>Actinomycetes</taxon>
        <taxon>Frankiales</taxon>
        <taxon>Frankiaceae</taxon>
        <taxon>Frankia</taxon>
    </lineage>
</organism>
<evidence type="ECO:0008006" key="5">
    <source>
        <dbReference type="Google" id="ProtNLM"/>
    </source>
</evidence>
<feature type="transmembrane region" description="Helical" evidence="2">
    <location>
        <begin position="51"/>
        <end position="73"/>
    </location>
</feature>
<dbReference type="InterPro" id="IPR029058">
    <property type="entry name" value="AB_hydrolase_fold"/>
</dbReference>
<dbReference type="eggNOG" id="COG1506">
    <property type="taxonomic scope" value="Bacteria"/>
</dbReference>
<dbReference type="PANTHER" id="PTHR34853:SF1">
    <property type="entry name" value="LIPASE 5"/>
    <property type="match status" value="1"/>
</dbReference>
<protein>
    <recommendedName>
        <fullName evidence="5">Lipase</fullName>
    </recommendedName>
</protein>
<name>Q2JAW1_FRACC</name>
<dbReference type="PANTHER" id="PTHR34853">
    <property type="match status" value="1"/>
</dbReference>
<dbReference type="InterPro" id="IPR005152">
    <property type="entry name" value="Lipase_secreted"/>
</dbReference>
<dbReference type="HOGENOM" id="CLU_039051_1_0_11"/>
<dbReference type="Gene3D" id="3.40.50.1820">
    <property type="entry name" value="alpha/beta hydrolase"/>
    <property type="match status" value="1"/>
</dbReference>
<dbReference type="Gene3D" id="1.10.260.160">
    <property type="match status" value="1"/>
</dbReference>
<evidence type="ECO:0000256" key="1">
    <source>
        <dbReference type="SAM" id="MobiDB-lite"/>
    </source>
</evidence>
<keyword evidence="2" id="KW-0472">Membrane</keyword>